<dbReference type="AlphaFoldDB" id="A0AAD9US45"/>
<keyword evidence="2" id="KW-0695">RNA-directed DNA polymerase</keyword>
<evidence type="ECO:0000259" key="1">
    <source>
        <dbReference type="PROSITE" id="PS50878"/>
    </source>
</evidence>
<protein>
    <submittedName>
        <fullName evidence="2">RNA-directed DNA polymerase from transposon BS</fullName>
    </submittedName>
</protein>
<evidence type="ECO:0000313" key="2">
    <source>
        <dbReference type="EMBL" id="KAK2547891.1"/>
    </source>
</evidence>
<dbReference type="EMBL" id="JARQWQ010000163">
    <property type="protein sequence ID" value="KAK2547891.1"/>
    <property type="molecule type" value="Genomic_DNA"/>
</dbReference>
<dbReference type="PROSITE" id="PS50878">
    <property type="entry name" value="RT_POL"/>
    <property type="match status" value="1"/>
</dbReference>
<sequence>MLLDLSAAFDTIDHAILLDRLRDRYGFSGTVLRWIKSCLKDRPQCIVLDKILPRPRYLSCGVPQWSVLGPLLFALYIAALEDIISAHGLDAMMYADDTQLYIFMRKGHRVAALENVSLCLDDIMSWNLHNKLKCNPSKTEIIHFSLRFSPPEPIALIKVGHHYVQPTSVIENLGVTLDSHLTFVPHVNNIIRALSRWFHSIGRIRKYLSQADTEHIVLAFVLSKLDYCNSLLHGLPSREIEKLQRLQNTAARLTVCTKKTDHITPVLKKLHWLPVSDRITFKLPLLTYKSLNGLAPVYINELLHHYTPCRSLRSSDSNFLAIRKTATITYGDRSFAAIAPKLWNQLPLAIRQSDSVDSFKRAMKMYLFRESFFF</sequence>
<dbReference type="InterPro" id="IPR043502">
    <property type="entry name" value="DNA/RNA_pol_sf"/>
</dbReference>
<dbReference type="InterPro" id="IPR000477">
    <property type="entry name" value="RT_dom"/>
</dbReference>
<dbReference type="GO" id="GO:0003964">
    <property type="term" value="F:RNA-directed DNA polymerase activity"/>
    <property type="evidence" value="ECO:0007669"/>
    <property type="project" value="UniProtKB-KW"/>
</dbReference>
<dbReference type="PANTHER" id="PTHR33332">
    <property type="entry name" value="REVERSE TRANSCRIPTASE DOMAIN-CONTAINING PROTEIN"/>
    <property type="match status" value="1"/>
</dbReference>
<feature type="domain" description="Reverse transcriptase" evidence="1">
    <location>
        <begin position="1"/>
        <end position="177"/>
    </location>
</feature>
<dbReference type="Proteomes" id="UP001249851">
    <property type="component" value="Unassembled WGS sequence"/>
</dbReference>
<dbReference type="SUPFAM" id="SSF56672">
    <property type="entry name" value="DNA/RNA polymerases"/>
    <property type="match status" value="1"/>
</dbReference>
<keyword evidence="3" id="KW-1185">Reference proteome</keyword>
<organism evidence="2 3">
    <name type="scientific">Acropora cervicornis</name>
    <name type="common">Staghorn coral</name>
    <dbReference type="NCBI Taxonomy" id="6130"/>
    <lineage>
        <taxon>Eukaryota</taxon>
        <taxon>Metazoa</taxon>
        <taxon>Cnidaria</taxon>
        <taxon>Anthozoa</taxon>
        <taxon>Hexacorallia</taxon>
        <taxon>Scleractinia</taxon>
        <taxon>Astrocoeniina</taxon>
        <taxon>Acroporidae</taxon>
        <taxon>Acropora</taxon>
    </lineage>
</organism>
<dbReference type="Pfam" id="PF00078">
    <property type="entry name" value="RVT_1"/>
    <property type="match status" value="1"/>
</dbReference>
<evidence type="ECO:0000313" key="3">
    <source>
        <dbReference type="Proteomes" id="UP001249851"/>
    </source>
</evidence>
<gene>
    <name evidence="2" type="ORF">P5673_032032</name>
</gene>
<name>A0AAD9US45_ACRCE</name>
<comment type="caution">
    <text evidence="2">The sequence shown here is derived from an EMBL/GenBank/DDBJ whole genome shotgun (WGS) entry which is preliminary data.</text>
</comment>
<keyword evidence="2" id="KW-0808">Transferase</keyword>
<keyword evidence="2" id="KW-0548">Nucleotidyltransferase</keyword>
<reference evidence="2" key="2">
    <citation type="journal article" date="2023" name="Science">
        <title>Genomic signatures of disease resistance in endangered staghorn corals.</title>
        <authorList>
            <person name="Vollmer S.V."/>
            <person name="Selwyn J.D."/>
            <person name="Despard B.A."/>
            <person name="Roesel C.L."/>
        </authorList>
    </citation>
    <scope>NUCLEOTIDE SEQUENCE</scope>
    <source>
        <strain evidence="2">K2</strain>
    </source>
</reference>
<reference evidence="2" key="1">
    <citation type="journal article" date="2023" name="G3 (Bethesda)">
        <title>Whole genome assembly and annotation of the endangered Caribbean coral Acropora cervicornis.</title>
        <authorList>
            <person name="Selwyn J.D."/>
            <person name="Vollmer S.V."/>
        </authorList>
    </citation>
    <scope>NUCLEOTIDE SEQUENCE</scope>
    <source>
        <strain evidence="2">K2</strain>
    </source>
</reference>
<accession>A0AAD9US45</accession>
<proteinExistence type="predicted"/>